<dbReference type="AlphaFoldDB" id="A0AB39JBX1"/>
<dbReference type="InterPro" id="IPR015797">
    <property type="entry name" value="NUDIX_hydrolase-like_dom_sf"/>
</dbReference>
<dbReference type="InterPro" id="IPR036388">
    <property type="entry name" value="WH-like_DNA-bd_sf"/>
</dbReference>
<feature type="domain" description="Nudix hydrolase" evidence="1">
    <location>
        <begin position="9"/>
        <end position="141"/>
    </location>
</feature>
<accession>A0AB39JBX1</accession>
<dbReference type="PANTHER" id="PTHR43736">
    <property type="entry name" value="ADP-RIBOSE PYROPHOSPHATASE"/>
    <property type="match status" value="1"/>
</dbReference>
<dbReference type="Pfam" id="PF00293">
    <property type="entry name" value="NUDIX"/>
    <property type="match status" value="1"/>
</dbReference>
<dbReference type="CDD" id="cd18873">
    <property type="entry name" value="NUDIX_NadM_like"/>
    <property type="match status" value="1"/>
</dbReference>
<protein>
    <submittedName>
        <fullName evidence="2">NUDIX domain-containing protein</fullName>
    </submittedName>
</protein>
<gene>
    <name evidence="2" type="ORF">TM074_03075</name>
</gene>
<dbReference type="SUPFAM" id="SSF55811">
    <property type="entry name" value="Nudix"/>
    <property type="match status" value="1"/>
</dbReference>
<dbReference type="SUPFAM" id="SSF46785">
    <property type="entry name" value="Winged helix' DNA-binding domain"/>
    <property type="match status" value="1"/>
</dbReference>
<name>A0AB39JBX1_9BACT</name>
<dbReference type="PROSITE" id="PS51462">
    <property type="entry name" value="NUDIX"/>
    <property type="match status" value="1"/>
</dbReference>
<dbReference type="Gene3D" id="1.10.10.10">
    <property type="entry name" value="Winged helix-like DNA-binding domain superfamily/Winged helix DNA-binding domain"/>
    <property type="match status" value="1"/>
</dbReference>
<sequence length="224" mass="26280">MNYTKPYTPPTLTVDAVIFQIYNDALEVLLLKRPNEPFKGEWALPGGYNAKGETTTDALERVVSQKTGVKIKEDLHYIEQLYTFDTIDRDPRGHAVSVTYLGCGRNITYNEELEVAFFDVNKLPKLAYDHVNIIKYAKERLIAKLTYTNAVSAFLERRFTLTQLQNAYEIIFDREFDKRNFRKKFLSLNLIHETNELWRDGAHRPAKLYEFNSDRLEILNRRFD</sequence>
<dbReference type="InterPro" id="IPR036390">
    <property type="entry name" value="WH_DNA-bd_sf"/>
</dbReference>
<dbReference type="EMBL" id="CP158487">
    <property type="protein sequence ID" value="XDN89660.1"/>
    <property type="molecule type" value="Genomic_DNA"/>
</dbReference>
<dbReference type="PANTHER" id="PTHR43736:SF4">
    <property type="entry name" value="SLR1690 PROTEIN"/>
    <property type="match status" value="1"/>
</dbReference>
<evidence type="ECO:0000313" key="2">
    <source>
        <dbReference type="EMBL" id="XDN89660.1"/>
    </source>
</evidence>
<dbReference type="RefSeq" id="WP_369000235.1">
    <property type="nucleotide sequence ID" value="NZ_CP158487.1"/>
</dbReference>
<dbReference type="InterPro" id="IPR000086">
    <property type="entry name" value="NUDIX_hydrolase_dom"/>
</dbReference>
<dbReference type="Pfam" id="PF21906">
    <property type="entry name" value="WHD_NrtR"/>
    <property type="match status" value="1"/>
</dbReference>
<organism evidence="2">
    <name type="scientific">Candidatus Nanosynbacter sp. TM7-074</name>
    <dbReference type="NCBI Taxonomy" id="3158573"/>
    <lineage>
        <taxon>Bacteria</taxon>
        <taxon>Candidatus Saccharimonadota</taxon>
        <taxon>Candidatus Saccharimonadia</taxon>
        <taxon>Candidatus Nanosynbacterales</taxon>
        <taxon>Candidatus Nanosynbacteraceae</taxon>
        <taxon>Candidatus Nanosynbacter</taxon>
    </lineage>
</organism>
<evidence type="ECO:0000259" key="1">
    <source>
        <dbReference type="PROSITE" id="PS51462"/>
    </source>
</evidence>
<proteinExistence type="predicted"/>
<dbReference type="InterPro" id="IPR054105">
    <property type="entry name" value="WHD_NrtR"/>
</dbReference>
<reference evidence="2" key="1">
    <citation type="submission" date="2024-06" db="EMBL/GenBank/DDBJ databases">
        <authorList>
            <person name="Atkinson C."/>
            <person name="McLean J."/>
            <person name="Gallagher L."/>
            <person name="Bor B."/>
            <person name="Mougous J."/>
        </authorList>
    </citation>
    <scope>NUCLEOTIDE SEQUENCE</scope>
    <source>
        <strain evidence="2">TM7-074</strain>
    </source>
</reference>
<dbReference type="Gene3D" id="3.90.79.10">
    <property type="entry name" value="Nucleoside Triphosphate Pyrophosphohydrolase"/>
    <property type="match status" value="1"/>
</dbReference>